<evidence type="ECO:0000256" key="3">
    <source>
        <dbReference type="ARBA" id="ARBA00007992"/>
    </source>
</evidence>
<dbReference type="PRINTS" id="PR00420">
    <property type="entry name" value="RNGMNOXGNASE"/>
</dbReference>
<keyword evidence="4" id="KW-0285">Flavoprotein</keyword>
<keyword evidence="6" id="KW-0560">Oxidoreductase</keyword>
<evidence type="ECO:0000313" key="8">
    <source>
        <dbReference type="EMBL" id="KAK9426095.1"/>
    </source>
</evidence>
<evidence type="ECO:0000256" key="2">
    <source>
        <dbReference type="ARBA" id="ARBA00005179"/>
    </source>
</evidence>
<feature type="domain" description="FAD-binding" evidence="7">
    <location>
        <begin position="306"/>
        <end position="343"/>
    </location>
</feature>
<comment type="caution">
    <text evidence="8">The sequence shown here is derived from an EMBL/GenBank/DDBJ whole genome shotgun (WGS) entry which is preliminary data.</text>
</comment>
<feature type="domain" description="FAD-binding" evidence="7">
    <location>
        <begin position="11"/>
        <end position="176"/>
    </location>
</feature>
<keyword evidence="9" id="KW-1185">Reference proteome</keyword>
<dbReference type="InterPro" id="IPR002938">
    <property type="entry name" value="FAD-bd"/>
</dbReference>
<evidence type="ECO:0000256" key="5">
    <source>
        <dbReference type="ARBA" id="ARBA00022827"/>
    </source>
</evidence>
<evidence type="ECO:0000256" key="4">
    <source>
        <dbReference type="ARBA" id="ARBA00022630"/>
    </source>
</evidence>
<dbReference type="PANTHER" id="PTHR47356">
    <property type="entry name" value="FAD-DEPENDENT MONOOXYGENASE ASQG-RELATED"/>
    <property type="match status" value="1"/>
</dbReference>
<gene>
    <name evidence="8" type="ORF">SUNI508_12639</name>
</gene>
<evidence type="ECO:0000256" key="1">
    <source>
        <dbReference type="ARBA" id="ARBA00001974"/>
    </source>
</evidence>
<protein>
    <recommendedName>
        <fullName evidence="7">FAD-binding domain-containing protein</fullName>
    </recommendedName>
</protein>
<dbReference type="EMBL" id="JARVKF010000006">
    <property type="protein sequence ID" value="KAK9426095.1"/>
    <property type="molecule type" value="Genomic_DNA"/>
</dbReference>
<dbReference type="Proteomes" id="UP001408356">
    <property type="component" value="Unassembled WGS sequence"/>
</dbReference>
<comment type="cofactor">
    <cofactor evidence="1">
        <name>FAD</name>
        <dbReference type="ChEBI" id="CHEBI:57692"/>
    </cofactor>
</comment>
<dbReference type="InterPro" id="IPR036188">
    <property type="entry name" value="FAD/NAD-bd_sf"/>
</dbReference>
<comment type="similarity">
    <text evidence="3">Belongs to the paxM FAD-dependent monooxygenase family.</text>
</comment>
<keyword evidence="5" id="KW-0274">FAD</keyword>
<sequence length="488" mass="53313">MEAPSASERFRVVIVGGGPVGLTAAHALLHAGIDFVMLEARDTCMPEEGASLLAYTSTQRVWHQLGLFEAMEAQSVPMETRTTVTHAGKVYRTGSPGPVHRQLFGTPPWNFHRQDLVRVLYNALPKDVRATRILMGKKVCELEPDASGITVRCEDGTVERGTMVLGVDGVHSKTRAVMRALALKSGADTNPERPFRAEYRCLWGTCPRPAACPPKSNVEAHGSERSLMFMTAHDQSWFFLYEQLESPTDARCDYTVDDQEQLAARFAGMHVLPGLTFGDVWPTRTACGMADQLEGVLPHWHLTPAAGGRVVLAGDAVHRFTPNFGWGYNSGVNDVAVLTSLLHSEVVQKVDAPPPSAETLDNIFARYQTARKVDDDVANISAASARVTRQCARPRQWLPAAIFWALEHVLPVLIPNFEIWASTNVLGKIMRRGRVLDFLPEEATARTDAHVFGGSLGWDFPIPTISPVAAAAAAAAEKDVGSDSERNE</sequence>
<dbReference type="PANTHER" id="PTHR47356:SF2">
    <property type="entry name" value="FAD-BINDING DOMAIN-CONTAINING PROTEIN-RELATED"/>
    <property type="match status" value="1"/>
</dbReference>
<organism evidence="8 9">
    <name type="scientific">Seiridium unicorne</name>
    <dbReference type="NCBI Taxonomy" id="138068"/>
    <lineage>
        <taxon>Eukaryota</taxon>
        <taxon>Fungi</taxon>
        <taxon>Dikarya</taxon>
        <taxon>Ascomycota</taxon>
        <taxon>Pezizomycotina</taxon>
        <taxon>Sordariomycetes</taxon>
        <taxon>Xylariomycetidae</taxon>
        <taxon>Amphisphaeriales</taxon>
        <taxon>Sporocadaceae</taxon>
        <taxon>Seiridium</taxon>
    </lineage>
</organism>
<proteinExistence type="inferred from homology"/>
<evidence type="ECO:0000259" key="7">
    <source>
        <dbReference type="Pfam" id="PF01494"/>
    </source>
</evidence>
<dbReference type="SUPFAM" id="SSF51905">
    <property type="entry name" value="FAD/NAD(P)-binding domain"/>
    <property type="match status" value="1"/>
</dbReference>
<dbReference type="InterPro" id="IPR050562">
    <property type="entry name" value="FAD_mOase_fung"/>
</dbReference>
<dbReference type="Gene3D" id="3.50.50.60">
    <property type="entry name" value="FAD/NAD(P)-binding domain"/>
    <property type="match status" value="1"/>
</dbReference>
<comment type="pathway">
    <text evidence="2">Secondary metabolite biosynthesis.</text>
</comment>
<name>A0ABR2VGP3_9PEZI</name>
<evidence type="ECO:0000256" key="6">
    <source>
        <dbReference type="ARBA" id="ARBA00023002"/>
    </source>
</evidence>
<accession>A0ABR2VGP3</accession>
<dbReference type="Pfam" id="PF01494">
    <property type="entry name" value="FAD_binding_3"/>
    <property type="match status" value="2"/>
</dbReference>
<reference evidence="8 9" key="1">
    <citation type="journal article" date="2024" name="J. Plant Pathol.">
        <title>Sequence and assembly of the genome of Seiridium unicorne, isolate CBS 538.82, causal agent of cypress canker disease.</title>
        <authorList>
            <person name="Scali E."/>
            <person name="Rocca G.D."/>
            <person name="Danti R."/>
            <person name="Garbelotto M."/>
            <person name="Barberini S."/>
            <person name="Baroncelli R."/>
            <person name="Emiliani G."/>
        </authorList>
    </citation>
    <scope>NUCLEOTIDE SEQUENCE [LARGE SCALE GENOMIC DNA]</scope>
    <source>
        <strain evidence="8 9">BM-138-508</strain>
    </source>
</reference>
<evidence type="ECO:0000313" key="9">
    <source>
        <dbReference type="Proteomes" id="UP001408356"/>
    </source>
</evidence>